<protein>
    <submittedName>
        <fullName evidence="3">M23 family metallopeptidase</fullName>
    </submittedName>
</protein>
<accession>A0A926WG60</accession>
<dbReference type="InterPro" id="IPR016047">
    <property type="entry name" value="M23ase_b-sheet_dom"/>
</dbReference>
<feature type="domain" description="M23ase beta-sheet core" evidence="2">
    <location>
        <begin position="76"/>
        <end position="155"/>
    </location>
</feature>
<dbReference type="GO" id="GO:0004222">
    <property type="term" value="F:metalloendopeptidase activity"/>
    <property type="evidence" value="ECO:0007669"/>
    <property type="project" value="TreeGrafter"/>
</dbReference>
<dbReference type="CDD" id="cd12797">
    <property type="entry name" value="M23_peptidase"/>
    <property type="match status" value="1"/>
</dbReference>
<dbReference type="InterPro" id="IPR011055">
    <property type="entry name" value="Dup_hybrid_motif"/>
</dbReference>
<evidence type="ECO:0000259" key="2">
    <source>
        <dbReference type="Pfam" id="PF01551"/>
    </source>
</evidence>
<dbReference type="Pfam" id="PF01551">
    <property type="entry name" value="Peptidase_M23"/>
    <property type="match status" value="1"/>
</dbReference>
<dbReference type="Gene3D" id="2.70.70.10">
    <property type="entry name" value="Glucose Permease (Domain IIA)"/>
    <property type="match status" value="1"/>
</dbReference>
<evidence type="ECO:0000256" key="1">
    <source>
        <dbReference type="SAM" id="SignalP"/>
    </source>
</evidence>
<dbReference type="EMBL" id="JACJQU010000004">
    <property type="protein sequence ID" value="MBD2293862.1"/>
    <property type="molecule type" value="Genomic_DNA"/>
</dbReference>
<dbReference type="AlphaFoldDB" id="A0A926WG60"/>
<dbReference type="PANTHER" id="PTHR21666">
    <property type="entry name" value="PEPTIDASE-RELATED"/>
    <property type="match status" value="1"/>
</dbReference>
<dbReference type="PANTHER" id="PTHR21666:SF270">
    <property type="entry name" value="MUREIN HYDROLASE ACTIVATOR ENVC"/>
    <property type="match status" value="1"/>
</dbReference>
<dbReference type="Proteomes" id="UP000662185">
    <property type="component" value="Unassembled WGS sequence"/>
</dbReference>
<feature type="signal peptide" evidence="1">
    <location>
        <begin position="1"/>
        <end position="26"/>
    </location>
</feature>
<evidence type="ECO:0000313" key="4">
    <source>
        <dbReference type="Proteomes" id="UP000662185"/>
    </source>
</evidence>
<name>A0A926WG60_9NOST</name>
<feature type="chain" id="PRO_5037204712" evidence="1">
    <location>
        <begin position="27"/>
        <end position="156"/>
    </location>
</feature>
<keyword evidence="1" id="KW-0732">Signal</keyword>
<organism evidence="3 4">
    <name type="scientific">Anabaena sphaerica FACHB-251</name>
    <dbReference type="NCBI Taxonomy" id="2692883"/>
    <lineage>
        <taxon>Bacteria</taxon>
        <taxon>Bacillati</taxon>
        <taxon>Cyanobacteriota</taxon>
        <taxon>Cyanophyceae</taxon>
        <taxon>Nostocales</taxon>
        <taxon>Nostocaceae</taxon>
        <taxon>Anabaena</taxon>
    </lineage>
</organism>
<proteinExistence type="predicted"/>
<comment type="caution">
    <text evidence="3">The sequence shown here is derived from an EMBL/GenBank/DDBJ whole genome shotgun (WGS) entry which is preliminary data.</text>
</comment>
<evidence type="ECO:0000313" key="3">
    <source>
        <dbReference type="EMBL" id="MBD2293862.1"/>
    </source>
</evidence>
<sequence length="156" mass="16939">MQLNSVMKALAILTLPVIVNPLTADAATFANHINHQIASKQLIAQNNSPVTPLSSLSLFSSSCDFGGICAGSHQNRHNGVDFRASFRTEVRAICDGVVMEARTPRTTPNIWNRFTNIKHSNCAGYSELYGYYGHIDAIVRVGQRVTKGDVIGHVGD</sequence>
<gene>
    <name evidence="3" type="ORF">H6G06_10230</name>
</gene>
<dbReference type="InterPro" id="IPR050570">
    <property type="entry name" value="Cell_wall_metabolism_enzyme"/>
</dbReference>
<dbReference type="SUPFAM" id="SSF51261">
    <property type="entry name" value="Duplicated hybrid motif"/>
    <property type="match status" value="1"/>
</dbReference>
<reference evidence="4" key="1">
    <citation type="journal article" date="2020" name="ISME J.">
        <title>Comparative genomics reveals insights into cyanobacterial evolution and habitat adaptation.</title>
        <authorList>
            <person name="Chen M.Y."/>
            <person name="Teng W.K."/>
            <person name="Zhao L."/>
            <person name="Hu C.X."/>
            <person name="Zhou Y.K."/>
            <person name="Han B.P."/>
            <person name="Song L.R."/>
            <person name="Shu W.S."/>
        </authorList>
    </citation>
    <scope>NUCLEOTIDE SEQUENCE [LARGE SCALE GENOMIC DNA]</scope>
    <source>
        <strain evidence="4">FACHB-251</strain>
    </source>
</reference>
<dbReference type="RefSeq" id="WP_190559651.1">
    <property type="nucleotide sequence ID" value="NZ_JACJQU010000004.1"/>
</dbReference>
<keyword evidence="4" id="KW-1185">Reference proteome</keyword>